<dbReference type="EMBL" id="REGN01009319">
    <property type="protein sequence ID" value="RNA01442.1"/>
    <property type="molecule type" value="Genomic_DNA"/>
</dbReference>
<dbReference type="GO" id="GO:0005829">
    <property type="term" value="C:cytosol"/>
    <property type="evidence" value="ECO:0007669"/>
    <property type="project" value="TreeGrafter"/>
</dbReference>
<protein>
    <submittedName>
        <fullName evidence="2">DENN domain-containing 1A</fullName>
    </submittedName>
</protein>
<feature type="domain" description="uDENN" evidence="1">
    <location>
        <begin position="28"/>
        <end position="121"/>
    </location>
</feature>
<dbReference type="InterPro" id="IPR040032">
    <property type="entry name" value="DENND1A/B/C"/>
</dbReference>
<reference evidence="2 3" key="1">
    <citation type="journal article" date="2018" name="Sci. Rep.">
        <title>Genomic signatures of local adaptation to the degree of environmental predictability in rotifers.</title>
        <authorList>
            <person name="Franch-Gras L."/>
            <person name="Hahn C."/>
            <person name="Garcia-Roger E.M."/>
            <person name="Carmona M.J."/>
            <person name="Serra M."/>
            <person name="Gomez A."/>
        </authorList>
    </citation>
    <scope>NUCLEOTIDE SEQUENCE [LARGE SCALE GENOMIC DNA]</scope>
    <source>
        <strain evidence="2">HYR1</strain>
    </source>
</reference>
<dbReference type="GO" id="GO:0005085">
    <property type="term" value="F:guanyl-nucleotide exchange factor activity"/>
    <property type="evidence" value="ECO:0007669"/>
    <property type="project" value="InterPro"/>
</dbReference>
<evidence type="ECO:0000313" key="3">
    <source>
        <dbReference type="Proteomes" id="UP000276133"/>
    </source>
</evidence>
<dbReference type="OrthoDB" id="206724at2759"/>
<dbReference type="PANTHER" id="PTHR13196">
    <property type="entry name" value="DENN DOMAIN-CONTAINING"/>
    <property type="match status" value="1"/>
</dbReference>
<dbReference type="PANTHER" id="PTHR13196:SF14">
    <property type="entry name" value="UDENN DOMAIN-CONTAINING PROTEIN"/>
    <property type="match status" value="1"/>
</dbReference>
<keyword evidence="3" id="KW-1185">Reference proteome</keyword>
<organism evidence="2 3">
    <name type="scientific">Brachionus plicatilis</name>
    <name type="common">Marine rotifer</name>
    <name type="synonym">Brachionus muelleri</name>
    <dbReference type="NCBI Taxonomy" id="10195"/>
    <lineage>
        <taxon>Eukaryota</taxon>
        <taxon>Metazoa</taxon>
        <taxon>Spiralia</taxon>
        <taxon>Gnathifera</taxon>
        <taxon>Rotifera</taxon>
        <taxon>Eurotatoria</taxon>
        <taxon>Monogononta</taxon>
        <taxon>Pseudotrocha</taxon>
        <taxon>Ploima</taxon>
        <taxon>Brachionidae</taxon>
        <taxon>Brachionus</taxon>
    </lineage>
</organism>
<dbReference type="SMART" id="SM00800">
    <property type="entry name" value="uDENN"/>
    <property type="match status" value="1"/>
</dbReference>
<proteinExistence type="predicted"/>
<gene>
    <name evidence="2" type="ORF">BpHYR1_043494</name>
</gene>
<dbReference type="STRING" id="10195.A0A3M7PQN9"/>
<name>A0A3M7PQN9_BRAPC</name>
<dbReference type="InterPro" id="IPR001194">
    <property type="entry name" value="cDENN_dom"/>
</dbReference>
<evidence type="ECO:0000259" key="1">
    <source>
        <dbReference type="SMART" id="SM00800"/>
    </source>
</evidence>
<dbReference type="GO" id="GO:1901981">
    <property type="term" value="F:phosphatidylinositol phosphate binding"/>
    <property type="evidence" value="ECO:0007669"/>
    <property type="project" value="TreeGrafter"/>
</dbReference>
<dbReference type="InterPro" id="IPR005113">
    <property type="entry name" value="uDENN_dom"/>
</dbReference>
<dbReference type="Pfam" id="PF03456">
    <property type="entry name" value="uDENN"/>
    <property type="match status" value="1"/>
</dbReference>
<dbReference type="AlphaFoldDB" id="A0A3M7PQN9"/>
<dbReference type="GO" id="GO:0032456">
    <property type="term" value="P:endocytic recycling"/>
    <property type="evidence" value="ECO:0007669"/>
    <property type="project" value="TreeGrafter"/>
</dbReference>
<dbReference type="Gene3D" id="3.30.450.200">
    <property type="match status" value="1"/>
</dbReference>
<dbReference type="Proteomes" id="UP000276133">
    <property type="component" value="Unassembled WGS sequence"/>
</dbReference>
<evidence type="ECO:0000313" key="2">
    <source>
        <dbReference type="EMBL" id="RNA01442.1"/>
    </source>
</evidence>
<dbReference type="Pfam" id="PF02141">
    <property type="entry name" value="DENN"/>
    <property type="match status" value="1"/>
</dbReference>
<comment type="caution">
    <text evidence="2">The sequence shown here is derived from an EMBL/GenBank/DDBJ whole genome shotgun (WGS) entry which is preliminary data.</text>
</comment>
<sequence length="274" mass="32428">MNDSVIVNKAKSLAPDRYLEACPIRYECRSLFIYLLEMEYCPKNDRIEVLLNYPEKNDPKYFTNDSKLQTFISDVKKFAFPYIKLSQSSANSSRHSTSLVQFYTFVLTDANRIRQYGFCRSAQNGKHILCIISYLPWYNVFINILNKISSIINEKDTKALYHFLEALYEYELPEPGNFAQIFSHDGLDQIRFMCPDRRVVPSIQENFFQDCIRKSYFMKKSLKLKILIDDHIYNINCKKNDKKFRYQSNPKFSSSTSKSNSWHRNDFTLLIVIY</sequence>
<accession>A0A3M7PQN9</accession>
<dbReference type="GO" id="GO:0006897">
    <property type="term" value="P:endocytosis"/>
    <property type="evidence" value="ECO:0007669"/>
    <property type="project" value="TreeGrafter"/>
</dbReference>